<reference evidence="1 2" key="1">
    <citation type="submission" date="2022-01" db="EMBL/GenBank/DDBJ databases">
        <title>Whole genome-based taxonomy of the Shewanellaceae.</title>
        <authorList>
            <person name="Martin-Rodriguez A.J."/>
        </authorList>
    </citation>
    <scope>NUCLEOTIDE SEQUENCE [LARGE SCALE GENOMIC DNA]</scope>
    <source>
        <strain evidence="1 2">DSM 17177</strain>
    </source>
</reference>
<gene>
    <name evidence="1" type="ORF">L2764_10175</name>
</gene>
<keyword evidence="2" id="KW-1185">Reference proteome</keyword>
<accession>A0ABT0LAY3</accession>
<dbReference type="RefSeq" id="WP_248940106.1">
    <property type="nucleotide sequence ID" value="NZ_JAKIKS010000032.1"/>
</dbReference>
<proteinExistence type="predicted"/>
<sequence>MMKEIESMKEIEGKLVSGHQVASGLAKDSPFSKGTIAMQRPYFLKAGLDLSDCYLGTLNVDIGSGFSLSSPDYLFADVKWAEDFPAESFSFFKCTLFYHDKWLDAYIYYPHPETKIGHFQNDTVIEILTVPLANIHYGDQVTIKIDGSKLTRV</sequence>
<evidence type="ECO:0000313" key="1">
    <source>
        <dbReference type="EMBL" id="MCL1124828.1"/>
    </source>
</evidence>
<dbReference type="EMBL" id="JAKIKS010000032">
    <property type="protein sequence ID" value="MCL1124828.1"/>
    <property type="molecule type" value="Genomic_DNA"/>
</dbReference>
<organism evidence="1 2">
    <name type="scientific">Shewanella surugensis</name>
    <dbReference type="NCBI Taxonomy" id="212020"/>
    <lineage>
        <taxon>Bacteria</taxon>
        <taxon>Pseudomonadati</taxon>
        <taxon>Pseudomonadota</taxon>
        <taxon>Gammaproteobacteria</taxon>
        <taxon>Alteromonadales</taxon>
        <taxon>Shewanellaceae</taxon>
        <taxon>Shewanella</taxon>
    </lineage>
</organism>
<name>A0ABT0LAY3_9GAMM</name>
<evidence type="ECO:0000313" key="2">
    <source>
        <dbReference type="Proteomes" id="UP001203423"/>
    </source>
</evidence>
<dbReference type="Proteomes" id="UP001203423">
    <property type="component" value="Unassembled WGS sequence"/>
</dbReference>
<protein>
    <submittedName>
        <fullName evidence="1">Uncharacterized protein</fullName>
    </submittedName>
</protein>
<comment type="caution">
    <text evidence="1">The sequence shown here is derived from an EMBL/GenBank/DDBJ whole genome shotgun (WGS) entry which is preliminary data.</text>
</comment>